<evidence type="ECO:0000259" key="5">
    <source>
        <dbReference type="Pfam" id="PF07992"/>
    </source>
</evidence>
<dbReference type="Gene3D" id="3.50.50.60">
    <property type="entry name" value="FAD/NAD(P)-binding domain"/>
    <property type="match status" value="2"/>
</dbReference>
<accession>A0A5E4YRT0</accession>
<dbReference type="GO" id="GO:0005737">
    <property type="term" value="C:cytoplasm"/>
    <property type="evidence" value="ECO:0007669"/>
    <property type="project" value="TreeGrafter"/>
</dbReference>
<dbReference type="Pfam" id="PF14759">
    <property type="entry name" value="Reductase_C"/>
    <property type="match status" value="1"/>
</dbReference>
<name>A0A5E4YRT0_9BURK</name>
<proteinExistence type="predicted"/>
<dbReference type="PANTHER" id="PTHR43557">
    <property type="entry name" value="APOPTOSIS-INDUCING FACTOR 1"/>
    <property type="match status" value="1"/>
</dbReference>
<dbReference type="InterPro" id="IPR050446">
    <property type="entry name" value="FAD-oxidoreductase/Apoptosis"/>
</dbReference>
<dbReference type="Gene3D" id="3.30.390.30">
    <property type="match status" value="1"/>
</dbReference>
<dbReference type="EMBL" id="CABPSB010000025">
    <property type="protein sequence ID" value="VVE51212.1"/>
    <property type="molecule type" value="Genomic_DNA"/>
</dbReference>
<comment type="cofactor">
    <cofactor evidence="1">
        <name>FAD</name>
        <dbReference type="ChEBI" id="CHEBI:57692"/>
    </cofactor>
</comment>
<sequence length="395" mass="42009">MTLQSVVVIGAGHAGVTCAATLRRLGYTGTLTLLDAQPETPYQRPQLSKAMLVGAEEPTLLPLRPPAFFDGNSLTWCPGDPAIHIDVRARRVHLASGKVLGYGKLVMATGSQPRKWTSGAGCSSYSALSLSTASDSRALRGALQNAAHLTVVGGGFIGLEVAAAARSLGVSVSVIERSHRILSRVASPAFAERVATLHRENGVDIRCNAEVVSITSIPAPKNPLRATMRLSCGEECVTDVCLAGIGSVARDSLAKDAGLVCEDGIVVDSRQVSSEPDILAIGDCARSFSARYQRYTRWESVQAAQEQARIAAMTLCCHPIPAPEAPWFWSDQFGIKMQMAGWLPAAVAAPQRCTVTSDSFSLKHFDGQKLLAVESWNDVSGHMDARMILTRDGAV</sequence>
<dbReference type="GO" id="GO:0016651">
    <property type="term" value="F:oxidoreductase activity, acting on NAD(P)H"/>
    <property type="evidence" value="ECO:0007669"/>
    <property type="project" value="TreeGrafter"/>
</dbReference>
<dbReference type="Proteomes" id="UP000406256">
    <property type="component" value="Unassembled WGS sequence"/>
</dbReference>
<organism evidence="7 8">
    <name type="scientific">Pandoraea anhela</name>
    <dbReference type="NCBI Taxonomy" id="2508295"/>
    <lineage>
        <taxon>Bacteria</taxon>
        <taxon>Pseudomonadati</taxon>
        <taxon>Pseudomonadota</taxon>
        <taxon>Betaproteobacteria</taxon>
        <taxon>Burkholderiales</taxon>
        <taxon>Burkholderiaceae</taxon>
        <taxon>Pandoraea</taxon>
    </lineage>
</organism>
<feature type="domain" description="FAD/NAD(P)-binding" evidence="5">
    <location>
        <begin position="5"/>
        <end position="308"/>
    </location>
</feature>
<evidence type="ECO:0000256" key="3">
    <source>
        <dbReference type="ARBA" id="ARBA00022827"/>
    </source>
</evidence>
<gene>
    <name evidence="7" type="primary">camA_2</name>
    <name evidence="7" type="ORF">PAN31108_04711</name>
</gene>
<protein>
    <submittedName>
        <fullName evidence="7">Putidaredoxin reductase</fullName>
        <ecNumber evidence="7">1.18.1.5</ecNumber>
    </submittedName>
</protein>
<dbReference type="PRINTS" id="PR00411">
    <property type="entry name" value="PNDRDTASEI"/>
</dbReference>
<dbReference type="OrthoDB" id="9769238at2"/>
<dbReference type="EC" id="1.18.1.5" evidence="7"/>
<keyword evidence="2" id="KW-0285">Flavoprotein</keyword>
<keyword evidence="3" id="KW-0274">FAD</keyword>
<keyword evidence="4 7" id="KW-0560">Oxidoreductase</keyword>
<evidence type="ECO:0000313" key="8">
    <source>
        <dbReference type="Proteomes" id="UP000406256"/>
    </source>
</evidence>
<evidence type="ECO:0000256" key="1">
    <source>
        <dbReference type="ARBA" id="ARBA00001974"/>
    </source>
</evidence>
<evidence type="ECO:0000256" key="4">
    <source>
        <dbReference type="ARBA" id="ARBA00023002"/>
    </source>
</evidence>
<dbReference type="RefSeq" id="WP_150671176.1">
    <property type="nucleotide sequence ID" value="NZ_CABPSB010000025.1"/>
</dbReference>
<evidence type="ECO:0000259" key="6">
    <source>
        <dbReference type="Pfam" id="PF14759"/>
    </source>
</evidence>
<feature type="domain" description="Reductase C-terminal" evidence="6">
    <location>
        <begin position="327"/>
        <end position="392"/>
    </location>
</feature>
<evidence type="ECO:0000256" key="2">
    <source>
        <dbReference type="ARBA" id="ARBA00022630"/>
    </source>
</evidence>
<dbReference type="InterPro" id="IPR028202">
    <property type="entry name" value="Reductase_C"/>
</dbReference>
<dbReference type="SUPFAM" id="SSF55424">
    <property type="entry name" value="FAD/NAD-linked reductases, dimerisation (C-terminal) domain"/>
    <property type="match status" value="1"/>
</dbReference>
<dbReference type="InterPro" id="IPR036188">
    <property type="entry name" value="FAD/NAD-bd_sf"/>
</dbReference>
<dbReference type="AlphaFoldDB" id="A0A5E4YRT0"/>
<reference evidence="7 8" key="1">
    <citation type="submission" date="2019-08" db="EMBL/GenBank/DDBJ databases">
        <authorList>
            <person name="Peeters C."/>
        </authorList>
    </citation>
    <scope>NUCLEOTIDE SEQUENCE [LARGE SCALE GENOMIC DNA]</scope>
    <source>
        <strain evidence="7 8">LMG 31108</strain>
    </source>
</reference>
<dbReference type="Pfam" id="PF07992">
    <property type="entry name" value="Pyr_redox_2"/>
    <property type="match status" value="1"/>
</dbReference>
<dbReference type="InterPro" id="IPR023753">
    <property type="entry name" value="FAD/NAD-binding_dom"/>
</dbReference>
<evidence type="ECO:0000313" key="7">
    <source>
        <dbReference type="EMBL" id="VVE51212.1"/>
    </source>
</evidence>
<keyword evidence="8" id="KW-1185">Reference proteome</keyword>
<dbReference type="InterPro" id="IPR016156">
    <property type="entry name" value="FAD/NAD-linked_Rdtase_dimer_sf"/>
</dbReference>
<dbReference type="PANTHER" id="PTHR43557:SF2">
    <property type="entry name" value="RIESKE DOMAIN-CONTAINING PROTEIN-RELATED"/>
    <property type="match status" value="1"/>
</dbReference>
<dbReference type="SUPFAM" id="SSF51905">
    <property type="entry name" value="FAD/NAD(P)-binding domain"/>
    <property type="match status" value="2"/>
</dbReference>
<dbReference type="PRINTS" id="PR00368">
    <property type="entry name" value="FADPNR"/>
</dbReference>